<comment type="catalytic activity">
    <reaction evidence="2 4">
        <text>L-methionyl-[protein] + [thioredoxin]-disulfide + H2O = L-methionyl-(S)-S-oxide-[protein] + [thioredoxin]-dithiol</text>
        <dbReference type="Rhea" id="RHEA:14217"/>
        <dbReference type="Rhea" id="RHEA-COMP:10698"/>
        <dbReference type="Rhea" id="RHEA-COMP:10700"/>
        <dbReference type="Rhea" id="RHEA-COMP:12313"/>
        <dbReference type="Rhea" id="RHEA-COMP:12315"/>
        <dbReference type="ChEBI" id="CHEBI:15377"/>
        <dbReference type="ChEBI" id="CHEBI:16044"/>
        <dbReference type="ChEBI" id="CHEBI:29950"/>
        <dbReference type="ChEBI" id="CHEBI:44120"/>
        <dbReference type="ChEBI" id="CHEBI:50058"/>
        <dbReference type="EC" id="1.8.4.11"/>
    </reaction>
</comment>
<organism evidence="6 7">
    <name type="scientific">Alloalcanivorax xenomutans</name>
    <dbReference type="NCBI Taxonomy" id="1094342"/>
    <lineage>
        <taxon>Bacteria</taxon>
        <taxon>Pseudomonadati</taxon>
        <taxon>Pseudomonadota</taxon>
        <taxon>Gammaproteobacteria</taxon>
        <taxon>Oceanospirillales</taxon>
        <taxon>Alcanivoracaceae</taxon>
        <taxon>Alloalcanivorax</taxon>
    </lineage>
</organism>
<evidence type="ECO:0000256" key="3">
    <source>
        <dbReference type="ARBA" id="ARBA00048782"/>
    </source>
</evidence>
<dbReference type="RefSeq" id="WP_233925748.1">
    <property type="nucleotide sequence ID" value="NZ_JAJVKT010000008.1"/>
</dbReference>
<dbReference type="InterPro" id="IPR002569">
    <property type="entry name" value="Met_Sox_Rdtase_MsrA_dom"/>
</dbReference>
<dbReference type="EC" id="1.8.4.11" evidence="4"/>
<dbReference type="HAMAP" id="MF_01401">
    <property type="entry name" value="MsrA"/>
    <property type="match status" value="1"/>
</dbReference>
<evidence type="ECO:0000313" key="6">
    <source>
        <dbReference type="EMBL" id="MCE7508704.1"/>
    </source>
</evidence>
<feature type="active site" evidence="4">
    <location>
        <position position="39"/>
    </location>
</feature>
<dbReference type="EMBL" id="JAJVKT010000008">
    <property type="protein sequence ID" value="MCE7508704.1"/>
    <property type="molecule type" value="Genomic_DNA"/>
</dbReference>
<sequence>MSAVIPGTSLALHPERFPDPAEALPRDQDPGRAILAGGCFWCTEAVFLQLEGVNSVISGYAGGDAEHANYEAVCTGRTGHAEAIEIRYDPAVIRYGELLKLFFAVAHDPTQKDRQGNDRGPQYRSAIFYQSEPERQAAAAYIHQLNQAGAFIAPIVTTLEPLDTFYPAEDYHQDFARRHPTQPYITHVAHPKVEKLRTAFPDTLKTPEAD</sequence>
<dbReference type="Gene3D" id="3.30.1060.10">
    <property type="entry name" value="Peptide methionine sulphoxide reductase MsrA"/>
    <property type="match status" value="1"/>
</dbReference>
<evidence type="ECO:0000259" key="5">
    <source>
        <dbReference type="Pfam" id="PF01625"/>
    </source>
</evidence>
<protein>
    <recommendedName>
        <fullName evidence="4">Peptide methionine sulfoxide reductase MsrA</fullName>
        <shortName evidence="4">Protein-methionine-S-oxide reductase</shortName>
        <ecNumber evidence="4">1.8.4.11</ecNumber>
    </recommendedName>
    <alternativeName>
        <fullName evidence="4">Peptide-methionine (S)-S-oxide reductase</fullName>
        <shortName evidence="4">Peptide Met(O) reductase</shortName>
    </alternativeName>
</protein>
<dbReference type="NCBIfam" id="TIGR00401">
    <property type="entry name" value="msrA"/>
    <property type="match status" value="1"/>
</dbReference>
<dbReference type="AlphaFoldDB" id="A0A9Q3W483"/>
<comment type="function">
    <text evidence="4">Has an important function as a repair enzyme for proteins that have been inactivated by oxidation. Catalyzes the reversible oxidation-reduction of methionine sulfoxide in proteins to methionine.</text>
</comment>
<feature type="domain" description="Peptide methionine sulphoxide reductase MsrA" evidence="5">
    <location>
        <begin position="33"/>
        <end position="184"/>
    </location>
</feature>
<dbReference type="PANTHER" id="PTHR43774">
    <property type="entry name" value="PEPTIDE METHIONINE SULFOXIDE REDUCTASE"/>
    <property type="match status" value="1"/>
</dbReference>
<gene>
    <name evidence="4 6" type="primary">msrA</name>
    <name evidence="6" type="ORF">LZG35_08650</name>
</gene>
<evidence type="ECO:0000256" key="2">
    <source>
        <dbReference type="ARBA" id="ARBA00047806"/>
    </source>
</evidence>
<dbReference type="Proteomes" id="UP001107961">
    <property type="component" value="Unassembled WGS sequence"/>
</dbReference>
<proteinExistence type="inferred from homology"/>
<comment type="similarity">
    <text evidence="4">Belongs to the MsrA Met sulfoxide reductase family.</text>
</comment>
<comment type="catalytic activity">
    <reaction evidence="3 4">
        <text>[thioredoxin]-disulfide + L-methionine + H2O = L-methionine (S)-S-oxide + [thioredoxin]-dithiol</text>
        <dbReference type="Rhea" id="RHEA:19993"/>
        <dbReference type="Rhea" id="RHEA-COMP:10698"/>
        <dbReference type="Rhea" id="RHEA-COMP:10700"/>
        <dbReference type="ChEBI" id="CHEBI:15377"/>
        <dbReference type="ChEBI" id="CHEBI:29950"/>
        <dbReference type="ChEBI" id="CHEBI:50058"/>
        <dbReference type="ChEBI" id="CHEBI:57844"/>
        <dbReference type="ChEBI" id="CHEBI:58772"/>
        <dbReference type="EC" id="1.8.4.11"/>
    </reaction>
</comment>
<keyword evidence="1 4" id="KW-0560">Oxidoreductase</keyword>
<dbReference type="PANTHER" id="PTHR43774:SF1">
    <property type="entry name" value="PEPTIDE METHIONINE SULFOXIDE REDUCTASE MSRA 2"/>
    <property type="match status" value="1"/>
</dbReference>
<dbReference type="SUPFAM" id="SSF55068">
    <property type="entry name" value="Peptide methionine sulfoxide reductase"/>
    <property type="match status" value="1"/>
</dbReference>
<dbReference type="InterPro" id="IPR036509">
    <property type="entry name" value="Met_Sox_Rdtase_MsrA_sf"/>
</dbReference>
<name>A0A9Q3W483_9GAMM</name>
<keyword evidence="7" id="KW-1185">Reference proteome</keyword>
<evidence type="ECO:0000313" key="7">
    <source>
        <dbReference type="Proteomes" id="UP001107961"/>
    </source>
</evidence>
<comment type="caution">
    <text evidence="6">The sequence shown here is derived from an EMBL/GenBank/DDBJ whole genome shotgun (WGS) entry which is preliminary data.</text>
</comment>
<accession>A0A9Q3W483</accession>
<evidence type="ECO:0000256" key="4">
    <source>
        <dbReference type="HAMAP-Rule" id="MF_01401"/>
    </source>
</evidence>
<dbReference type="Pfam" id="PF01625">
    <property type="entry name" value="PMSR"/>
    <property type="match status" value="1"/>
</dbReference>
<dbReference type="GO" id="GO:0008113">
    <property type="term" value="F:peptide-methionine (S)-S-oxide reductase activity"/>
    <property type="evidence" value="ECO:0007669"/>
    <property type="project" value="UniProtKB-UniRule"/>
</dbReference>
<reference evidence="6" key="1">
    <citation type="submission" date="2022-01" db="EMBL/GenBank/DDBJ databases">
        <authorList>
            <person name="Karlyshev A.V."/>
            <person name="Jaspars M."/>
        </authorList>
    </citation>
    <scope>NUCLEOTIDE SEQUENCE</scope>
    <source>
        <strain evidence="6">AGSA3-2</strain>
    </source>
</reference>
<evidence type="ECO:0000256" key="1">
    <source>
        <dbReference type="ARBA" id="ARBA00023002"/>
    </source>
</evidence>